<keyword evidence="1" id="KW-0472">Membrane</keyword>
<sequence>MLRVDWARAFYAIGMLNVVLGIPLVLAFIRSKPKAATVVVEKKVGELFRGAMQTRHLLLVSMSSSLLAYDLRAVRDQHA</sequence>
<proteinExistence type="predicted"/>
<accession>A0A1H1JV08</accession>
<reference evidence="3" key="1">
    <citation type="submission" date="2016-10" db="EMBL/GenBank/DDBJ databases">
        <authorList>
            <person name="Varghese N."/>
        </authorList>
    </citation>
    <scope>NUCLEOTIDE SEQUENCE [LARGE SCALE GENOMIC DNA]</scope>
    <source>
        <strain evidence="3">GAS106B</strain>
    </source>
</reference>
<keyword evidence="1" id="KW-0812">Transmembrane</keyword>
<evidence type="ECO:0000313" key="3">
    <source>
        <dbReference type="Proteomes" id="UP000183487"/>
    </source>
</evidence>
<protein>
    <recommendedName>
        <fullName evidence="4">MFS transporter</fullName>
    </recommendedName>
</protein>
<dbReference type="Proteomes" id="UP000183487">
    <property type="component" value="Unassembled WGS sequence"/>
</dbReference>
<organism evidence="2 3">
    <name type="scientific">Paraburkholderia fungorum</name>
    <dbReference type="NCBI Taxonomy" id="134537"/>
    <lineage>
        <taxon>Bacteria</taxon>
        <taxon>Pseudomonadati</taxon>
        <taxon>Pseudomonadota</taxon>
        <taxon>Betaproteobacteria</taxon>
        <taxon>Burkholderiales</taxon>
        <taxon>Burkholderiaceae</taxon>
        <taxon>Paraburkholderia</taxon>
    </lineage>
</organism>
<dbReference type="AlphaFoldDB" id="A0A1H1JV08"/>
<dbReference type="EMBL" id="FNKP01000004">
    <property type="protein sequence ID" value="SDR53732.1"/>
    <property type="molecule type" value="Genomic_DNA"/>
</dbReference>
<feature type="transmembrane region" description="Helical" evidence="1">
    <location>
        <begin position="6"/>
        <end position="29"/>
    </location>
</feature>
<keyword evidence="1" id="KW-1133">Transmembrane helix</keyword>
<name>A0A1H1JV08_9BURK</name>
<keyword evidence="3" id="KW-1185">Reference proteome</keyword>
<evidence type="ECO:0008006" key="4">
    <source>
        <dbReference type="Google" id="ProtNLM"/>
    </source>
</evidence>
<evidence type="ECO:0000256" key="1">
    <source>
        <dbReference type="SAM" id="Phobius"/>
    </source>
</evidence>
<gene>
    <name evidence="2" type="ORF">SAMN05443245_7249</name>
</gene>
<evidence type="ECO:0000313" key="2">
    <source>
        <dbReference type="EMBL" id="SDR53732.1"/>
    </source>
</evidence>